<reference evidence="2 3" key="1">
    <citation type="journal article" date="2019" name="Nat. Ecol. Evol.">
        <title>Megaphylogeny resolves global patterns of mushroom evolution.</title>
        <authorList>
            <person name="Varga T."/>
            <person name="Krizsan K."/>
            <person name="Foldi C."/>
            <person name="Dima B."/>
            <person name="Sanchez-Garcia M."/>
            <person name="Sanchez-Ramirez S."/>
            <person name="Szollosi G.J."/>
            <person name="Szarkandi J.G."/>
            <person name="Papp V."/>
            <person name="Albert L."/>
            <person name="Andreopoulos W."/>
            <person name="Angelini C."/>
            <person name="Antonin V."/>
            <person name="Barry K.W."/>
            <person name="Bougher N.L."/>
            <person name="Buchanan P."/>
            <person name="Buyck B."/>
            <person name="Bense V."/>
            <person name="Catcheside P."/>
            <person name="Chovatia M."/>
            <person name="Cooper J."/>
            <person name="Damon W."/>
            <person name="Desjardin D."/>
            <person name="Finy P."/>
            <person name="Geml J."/>
            <person name="Haridas S."/>
            <person name="Hughes K."/>
            <person name="Justo A."/>
            <person name="Karasinski D."/>
            <person name="Kautmanova I."/>
            <person name="Kiss B."/>
            <person name="Kocsube S."/>
            <person name="Kotiranta H."/>
            <person name="LaButti K.M."/>
            <person name="Lechner B.E."/>
            <person name="Liimatainen K."/>
            <person name="Lipzen A."/>
            <person name="Lukacs Z."/>
            <person name="Mihaltcheva S."/>
            <person name="Morgado L.N."/>
            <person name="Niskanen T."/>
            <person name="Noordeloos M.E."/>
            <person name="Ohm R.A."/>
            <person name="Ortiz-Santana B."/>
            <person name="Ovrebo C."/>
            <person name="Racz N."/>
            <person name="Riley R."/>
            <person name="Savchenko A."/>
            <person name="Shiryaev A."/>
            <person name="Soop K."/>
            <person name="Spirin V."/>
            <person name="Szebenyi C."/>
            <person name="Tomsovsky M."/>
            <person name="Tulloss R.E."/>
            <person name="Uehling J."/>
            <person name="Grigoriev I.V."/>
            <person name="Vagvolgyi C."/>
            <person name="Papp T."/>
            <person name="Martin F.M."/>
            <person name="Miettinen O."/>
            <person name="Hibbett D.S."/>
            <person name="Nagy L.G."/>
        </authorList>
    </citation>
    <scope>NUCLEOTIDE SEQUENCE [LARGE SCALE GENOMIC DNA]</scope>
    <source>
        <strain evidence="2 3">CBS 962.96</strain>
    </source>
</reference>
<gene>
    <name evidence="2" type="ORF">K435DRAFT_692885</name>
</gene>
<dbReference type="OrthoDB" id="2496395at2759"/>
<dbReference type="Proteomes" id="UP000297245">
    <property type="component" value="Unassembled WGS sequence"/>
</dbReference>
<feature type="non-terminal residue" evidence="2">
    <location>
        <position position="1"/>
    </location>
</feature>
<sequence length="416" mass="47661">SRLSSKLQSALGIYAWANGTSEQMMDVLYRCRIIPSTDTVFRTILELSDHALNEAVEVVRCKPCSMTYDNFHITQSTFVEQRPGAPQKVQTGTFPVAYELYNADFRDMKLAPIRENFLKSPGLTLVDIIPSEEQSEAYYRHSIIHIVRVLTKHVPELSTKYDPNHPLLQHHPRRPLPSDHQTKFFPLRMCLTEEASVIGNIRVHMAIQSHRRVEATPWDRREIFQFGPGLFHVCLNLVWAILHTHRGDPSQPGTLSFFFSLLEKKRLGGEKPDYHTLLSALQQILDGIILAAWEQECGYRSLSEFSQSNPSPEKLEEIAISILQKYQPPPPPPASEKKDKHHDHGDIIFQNTCKIFRDLLYVRELVQAISDCDFGCVEDILPDLARVFRGAGSNNYSTQLLHFLHNIKKIWPLNFA</sequence>
<accession>A0A4S8L066</accession>
<dbReference type="Pfam" id="PF20231">
    <property type="entry name" value="DUF6589"/>
    <property type="match status" value="1"/>
</dbReference>
<evidence type="ECO:0000259" key="1">
    <source>
        <dbReference type="Pfam" id="PF20231"/>
    </source>
</evidence>
<dbReference type="EMBL" id="ML179782">
    <property type="protein sequence ID" value="THU81759.1"/>
    <property type="molecule type" value="Genomic_DNA"/>
</dbReference>
<name>A0A4S8L066_DENBC</name>
<proteinExistence type="predicted"/>
<keyword evidence="3" id="KW-1185">Reference proteome</keyword>
<dbReference type="InterPro" id="IPR046496">
    <property type="entry name" value="DUF6589"/>
</dbReference>
<evidence type="ECO:0000313" key="2">
    <source>
        <dbReference type="EMBL" id="THU81759.1"/>
    </source>
</evidence>
<organism evidence="2 3">
    <name type="scientific">Dendrothele bispora (strain CBS 962.96)</name>
    <dbReference type="NCBI Taxonomy" id="1314807"/>
    <lineage>
        <taxon>Eukaryota</taxon>
        <taxon>Fungi</taxon>
        <taxon>Dikarya</taxon>
        <taxon>Basidiomycota</taxon>
        <taxon>Agaricomycotina</taxon>
        <taxon>Agaricomycetes</taxon>
        <taxon>Agaricomycetidae</taxon>
        <taxon>Agaricales</taxon>
        <taxon>Agaricales incertae sedis</taxon>
        <taxon>Dendrothele</taxon>
    </lineage>
</organism>
<feature type="domain" description="DUF6589" evidence="1">
    <location>
        <begin position="206"/>
        <end position="413"/>
    </location>
</feature>
<protein>
    <recommendedName>
        <fullName evidence="1">DUF6589 domain-containing protein</fullName>
    </recommendedName>
</protein>
<evidence type="ECO:0000313" key="3">
    <source>
        <dbReference type="Proteomes" id="UP000297245"/>
    </source>
</evidence>
<dbReference type="AlphaFoldDB" id="A0A4S8L066"/>